<sequence length="243" mass="28145">MKLKTIIFIILSIIFIIIIFKFNKVNVHNENDKKPDTILNLTNQVQDNVKTPLNDNEKNKKDSQIIKDLQPQKINDRNKTKYTEFAFKNHLKANSKKTVPGTKEWFLAPKTLAIDKKKINKFDTKILWEDDHFYYINEGDFGMKGTAKNFNPNFSLVSIDKNTLEIGIINGYFIITLAQFENNPKQFSKIHGVKFISYYPNSNILIVRMKKGKNISETFQILKQSPTVKSVNIEVIDGFPVLN</sequence>
<dbReference type="AlphaFoldDB" id="A0A1L4CXD5"/>
<evidence type="ECO:0000313" key="3">
    <source>
        <dbReference type="Proteomes" id="UP000184731"/>
    </source>
</evidence>
<dbReference type="STRING" id="1915309.AXG55_01150"/>
<dbReference type="OrthoDB" id="5308496at2"/>
<gene>
    <name evidence="2" type="ORF">AXG55_01150</name>
</gene>
<reference evidence="2 3" key="1">
    <citation type="submission" date="2016-10" db="EMBL/GenBank/DDBJ databases">
        <title>Silvanigrella aquatica sp. nov., isolated from a freshwater lake located in the Black Forest, Germany, description of Silvanigrellaceae fam. nov., Silvanigrellales ord. nov., reclassification of the order Bdellovibrionales in the class Oligoflexia, reclassification of the families Bacteriovoracaceae and Halobacteriovoraceae in the new order Bacteriovoracales ord. nov., and reclassification of the family Pseudobacteriovoracaceae in the order Oligoflexiales.</title>
        <authorList>
            <person name="Hahn M.W."/>
            <person name="Schmidt J."/>
            <person name="Koll U."/>
            <person name="Rohde M."/>
            <person name="Verbag S."/>
            <person name="Pitt A."/>
            <person name="Nakai R."/>
            <person name="Naganuma T."/>
            <person name="Lang E."/>
        </authorList>
    </citation>
    <scope>NUCLEOTIDE SEQUENCE [LARGE SCALE GENOMIC DNA]</scope>
    <source>
        <strain evidence="2 3">MWH-Nonnen-W8red</strain>
    </source>
</reference>
<dbReference type="RefSeq" id="WP_148696321.1">
    <property type="nucleotide sequence ID" value="NZ_CP017834.1"/>
</dbReference>
<keyword evidence="3" id="KW-1185">Reference proteome</keyword>
<proteinExistence type="predicted"/>
<accession>A0A1L4CXD5</accession>
<dbReference type="Proteomes" id="UP000184731">
    <property type="component" value="Chromosome"/>
</dbReference>
<organism evidence="2 3">
    <name type="scientific">Silvanigrella aquatica</name>
    <dbReference type="NCBI Taxonomy" id="1915309"/>
    <lineage>
        <taxon>Bacteria</taxon>
        <taxon>Pseudomonadati</taxon>
        <taxon>Bdellovibrionota</taxon>
        <taxon>Oligoflexia</taxon>
        <taxon>Silvanigrellales</taxon>
        <taxon>Silvanigrellaceae</taxon>
        <taxon>Silvanigrella</taxon>
    </lineage>
</organism>
<dbReference type="EMBL" id="CP017834">
    <property type="protein sequence ID" value="APJ02612.1"/>
    <property type="molecule type" value="Genomic_DNA"/>
</dbReference>
<keyword evidence="1" id="KW-0472">Membrane</keyword>
<evidence type="ECO:0000256" key="1">
    <source>
        <dbReference type="SAM" id="Phobius"/>
    </source>
</evidence>
<evidence type="ECO:0000313" key="2">
    <source>
        <dbReference type="EMBL" id="APJ02612.1"/>
    </source>
</evidence>
<name>A0A1L4CXD5_9BACT</name>
<keyword evidence="1" id="KW-1133">Transmembrane helix</keyword>
<protein>
    <submittedName>
        <fullName evidence="2">Uncharacterized protein</fullName>
    </submittedName>
</protein>
<feature type="transmembrane region" description="Helical" evidence="1">
    <location>
        <begin position="6"/>
        <end position="23"/>
    </location>
</feature>
<keyword evidence="1" id="KW-0812">Transmembrane</keyword>
<dbReference type="KEGG" id="saqi:AXG55_01150"/>